<sequence>MIQRFFCFVVLALIVQLGVSQTKDSIFFSKENINKPNLLSTHSFGAFFMRLQGHFEMNAPKETSFNISIESGNVWSPPLKVYIPKNEADREVIREYDWDFAHRAFDENTIEKDSFSISNDGVIKGFKANLNFRLARKHELQIGFRTYLLTKGKTPFTILTGDEFIENFHRDIAGGDDPFDRKVFGLNQANINYTDRNGNNMNINAGDFFATGIETSYYYYPDSFKSKNNTLAFNVGAHLGTNLSKHNQSIDFGLSTNGVKTFKINDKSLINIGLNLGFLRKGLIDFNSSNLEFGTNNFIANLENAVEYSFKTSKNFVHSFGANFYLQTSLNKKDEFEYIIPIRHPDAFKSWGQGALNLYKNNNYWSFIYSFSRKTTTYFYLQQDLTLNNNPDLQTGIGYKFYL</sequence>
<evidence type="ECO:0000313" key="2">
    <source>
        <dbReference type="Proteomes" id="UP000238430"/>
    </source>
</evidence>
<dbReference type="Proteomes" id="UP000238430">
    <property type="component" value="Unassembled WGS sequence"/>
</dbReference>
<keyword evidence="2" id="KW-1185">Reference proteome</keyword>
<dbReference type="RefSeq" id="WP_106679258.1">
    <property type="nucleotide sequence ID" value="NZ_JACHWV010000003.1"/>
</dbReference>
<protein>
    <submittedName>
        <fullName evidence="1">Uncharacterized protein</fullName>
    </submittedName>
</protein>
<name>A0A2T1NAN0_9FLAO</name>
<accession>A0A2T1NAN0</accession>
<proteinExistence type="predicted"/>
<reference evidence="1 2" key="1">
    <citation type="submission" date="2018-03" db="EMBL/GenBank/DDBJ databases">
        <title>Mesoflavibacter sp. HG37 and Mesoflavibacter sp. HG96 sp.nov., two marine bacteria isolated from seawater of Western Pacific Ocean.</title>
        <authorList>
            <person name="Cheng H."/>
            <person name="Wu Y.-H."/>
            <person name="Guo L.-L."/>
            <person name="Xu X.-W."/>
        </authorList>
    </citation>
    <scope>NUCLEOTIDE SEQUENCE [LARGE SCALE GENOMIC DNA]</scope>
    <source>
        <strain evidence="1 2">KCTC 42117</strain>
    </source>
</reference>
<comment type="caution">
    <text evidence="1">The sequence shown here is derived from an EMBL/GenBank/DDBJ whole genome shotgun (WGS) entry which is preliminary data.</text>
</comment>
<evidence type="ECO:0000313" key="1">
    <source>
        <dbReference type="EMBL" id="PSG89204.1"/>
    </source>
</evidence>
<dbReference type="OrthoDB" id="1113890at2"/>
<gene>
    <name evidence="1" type="ORF">C7H61_09630</name>
</gene>
<dbReference type="EMBL" id="PXOT01000024">
    <property type="protein sequence ID" value="PSG89204.1"/>
    <property type="molecule type" value="Genomic_DNA"/>
</dbReference>
<organism evidence="1 2">
    <name type="scientific">Mesoflavibacter zeaxanthinifaciens subsp. sabulilitoris</name>
    <dbReference type="NCBI Taxonomy" id="1520893"/>
    <lineage>
        <taxon>Bacteria</taxon>
        <taxon>Pseudomonadati</taxon>
        <taxon>Bacteroidota</taxon>
        <taxon>Flavobacteriia</taxon>
        <taxon>Flavobacteriales</taxon>
        <taxon>Flavobacteriaceae</taxon>
        <taxon>Mesoflavibacter</taxon>
    </lineage>
</organism>
<dbReference type="AlphaFoldDB" id="A0A2T1NAN0"/>